<proteinExistence type="predicted"/>
<name>A0A9J6AX17_SOLCO</name>
<comment type="caution">
    <text evidence="1">The sequence shown here is derived from an EMBL/GenBank/DDBJ whole genome shotgun (WGS) entry which is preliminary data.</text>
</comment>
<accession>A0A9J6AX17</accession>
<dbReference type="Proteomes" id="UP000824120">
    <property type="component" value="Chromosome 1"/>
</dbReference>
<organism evidence="1 2">
    <name type="scientific">Solanum commersonii</name>
    <name type="common">Commerson's wild potato</name>
    <name type="synonym">Commerson's nightshade</name>
    <dbReference type="NCBI Taxonomy" id="4109"/>
    <lineage>
        <taxon>Eukaryota</taxon>
        <taxon>Viridiplantae</taxon>
        <taxon>Streptophyta</taxon>
        <taxon>Embryophyta</taxon>
        <taxon>Tracheophyta</taxon>
        <taxon>Spermatophyta</taxon>
        <taxon>Magnoliopsida</taxon>
        <taxon>eudicotyledons</taxon>
        <taxon>Gunneridae</taxon>
        <taxon>Pentapetalae</taxon>
        <taxon>asterids</taxon>
        <taxon>lamiids</taxon>
        <taxon>Solanales</taxon>
        <taxon>Solanaceae</taxon>
        <taxon>Solanoideae</taxon>
        <taxon>Solaneae</taxon>
        <taxon>Solanum</taxon>
    </lineage>
</organism>
<protein>
    <submittedName>
        <fullName evidence="1">Uncharacterized protein</fullName>
    </submittedName>
</protein>
<sequence length="79" mass="8771">MNAILAEQTPTTKKDAKKLRNPISYHKISNGKRVALLALQQPRYSAQTHALPQNLAALYFTNAHSGRQSITPPQSTLFL</sequence>
<evidence type="ECO:0000313" key="2">
    <source>
        <dbReference type="Proteomes" id="UP000824120"/>
    </source>
</evidence>
<dbReference type="AlphaFoldDB" id="A0A9J6AX17"/>
<keyword evidence="2" id="KW-1185">Reference proteome</keyword>
<gene>
    <name evidence="1" type="ORF">H5410_000787</name>
</gene>
<reference evidence="1 2" key="1">
    <citation type="submission" date="2020-09" db="EMBL/GenBank/DDBJ databases">
        <title>De no assembly of potato wild relative species, Solanum commersonii.</title>
        <authorList>
            <person name="Cho K."/>
        </authorList>
    </citation>
    <scope>NUCLEOTIDE SEQUENCE [LARGE SCALE GENOMIC DNA]</scope>
    <source>
        <strain evidence="1">LZ3.2</strain>
        <tissue evidence="1">Leaf</tissue>
    </source>
</reference>
<dbReference type="EMBL" id="JACXVP010000001">
    <property type="protein sequence ID" value="KAG5629070.1"/>
    <property type="molecule type" value="Genomic_DNA"/>
</dbReference>
<evidence type="ECO:0000313" key="1">
    <source>
        <dbReference type="EMBL" id="KAG5629070.1"/>
    </source>
</evidence>